<organism evidence="2 3">
    <name type="scientific">Saprolegnia diclina (strain VS20)</name>
    <dbReference type="NCBI Taxonomy" id="1156394"/>
    <lineage>
        <taxon>Eukaryota</taxon>
        <taxon>Sar</taxon>
        <taxon>Stramenopiles</taxon>
        <taxon>Oomycota</taxon>
        <taxon>Saprolegniomycetes</taxon>
        <taxon>Saprolegniales</taxon>
        <taxon>Saprolegniaceae</taxon>
        <taxon>Saprolegnia</taxon>
    </lineage>
</organism>
<sequence length="82" mass="8532">MSLATAESLKDSCTVLSDPAHRDEQSAQSHPTVSSTDDAASEPPALLPNRDGNSDGALSSDALRLAKKKAKQAKKAKKSVIS</sequence>
<dbReference type="VEuPathDB" id="FungiDB:SDRG_05684"/>
<dbReference type="InParanoid" id="T0QFX6"/>
<dbReference type="AlphaFoldDB" id="T0QFX6"/>
<dbReference type="Proteomes" id="UP000030762">
    <property type="component" value="Unassembled WGS sequence"/>
</dbReference>
<accession>T0QFX6</accession>
<proteinExistence type="predicted"/>
<gene>
    <name evidence="2" type="ORF">SDRG_05684</name>
</gene>
<evidence type="ECO:0000313" key="3">
    <source>
        <dbReference type="Proteomes" id="UP000030762"/>
    </source>
</evidence>
<feature type="region of interest" description="Disordered" evidence="1">
    <location>
        <begin position="1"/>
        <end position="61"/>
    </location>
</feature>
<feature type="compositionally biased region" description="Polar residues" evidence="1">
    <location>
        <begin position="26"/>
        <end position="38"/>
    </location>
</feature>
<evidence type="ECO:0000313" key="2">
    <source>
        <dbReference type="EMBL" id="EQC36854.1"/>
    </source>
</evidence>
<protein>
    <submittedName>
        <fullName evidence="2">Uncharacterized protein</fullName>
    </submittedName>
</protein>
<dbReference type="RefSeq" id="XP_008609635.1">
    <property type="nucleotide sequence ID" value="XM_008611413.1"/>
</dbReference>
<reference evidence="2 3" key="1">
    <citation type="submission" date="2012-04" db="EMBL/GenBank/DDBJ databases">
        <title>The Genome Sequence of Saprolegnia declina VS20.</title>
        <authorList>
            <consortium name="The Broad Institute Genome Sequencing Platform"/>
            <person name="Russ C."/>
            <person name="Nusbaum C."/>
            <person name="Tyler B."/>
            <person name="van West P."/>
            <person name="Dieguez-Uribeondo J."/>
            <person name="de Bruijn I."/>
            <person name="Tripathy S."/>
            <person name="Jiang R."/>
            <person name="Young S.K."/>
            <person name="Zeng Q."/>
            <person name="Gargeya S."/>
            <person name="Fitzgerald M."/>
            <person name="Haas B."/>
            <person name="Abouelleil A."/>
            <person name="Alvarado L."/>
            <person name="Arachchi H.M."/>
            <person name="Berlin A."/>
            <person name="Chapman S.B."/>
            <person name="Goldberg J."/>
            <person name="Griggs A."/>
            <person name="Gujja S."/>
            <person name="Hansen M."/>
            <person name="Howarth C."/>
            <person name="Imamovic A."/>
            <person name="Larimer J."/>
            <person name="McCowen C."/>
            <person name="Montmayeur A."/>
            <person name="Murphy C."/>
            <person name="Neiman D."/>
            <person name="Pearson M."/>
            <person name="Priest M."/>
            <person name="Roberts A."/>
            <person name="Saif S."/>
            <person name="Shea T."/>
            <person name="Sisk P."/>
            <person name="Sykes S."/>
            <person name="Wortman J."/>
            <person name="Nusbaum C."/>
            <person name="Birren B."/>
        </authorList>
    </citation>
    <scope>NUCLEOTIDE SEQUENCE [LARGE SCALE GENOMIC DNA]</scope>
    <source>
        <strain evidence="2 3">VS20</strain>
    </source>
</reference>
<dbReference type="GeneID" id="19946411"/>
<name>T0QFX6_SAPDV</name>
<evidence type="ECO:0000256" key="1">
    <source>
        <dbReference type="SAM" id="MobiDB-lite"/>
    </source>
</evidence>
<keyword evidence="3" id="KW-1185">Reference proteome</keyword>
<dbReference type="EMBL" id="JH767146">
    <property type="protein sequence ID" value="EQC36854.1"/>
    <property type="molecule type" value="Genomic_DNA"/>
</dbReference>